<evidence type="ECO:0000256" key="1">
    <source>
        <dbReference type="SAM" id="SignalP"/>
    </source>
</evidence>
<dbReference type="AlphaFoldDB" id="A0A9Q4QSU1"/>
<organism evidence="3 4">
    <name type="scientific">Xylella fastidiosa subsp. multiplex</name>
    <dbReference type="NCBI Taxonomy" id="644357"/>
    <lineage>
        <taxon>Bacteria</taxon>
        <taxon>Pseudomonadati</taxon>
        <taxon>Pseudomonadota</taxon>
        <taxon>Gammaproteobacteria</taxon>
        <taxon>Lysobacterales</taxon>
        <taxon>Lysobacteraceae</taxon>
        <taxon>Xylella</taxon>
    </lineage>
</organism>
<sequence>MSSFLIRLLTLFIVTTLNLFLCLPAPAKAATHKSSKLQTMQTHSKSKNQMSVLLGKAEQLNLLYDKYWDDSMRLNPLQATLQGDAYHGDRMPNFLSAEFRKQHHDFIEKWLKMVEMVGADGLDGQAFISYQIFVRDARNSLQAERYPNWMLPINQFYNIANVAVVLGSGNGAQPFNTVQDYDNWAHRSLGIPALFNQAIVNMRLGMKSGVVQPKVLMEKVIPQLDSIIKPTAEETLFWVPIRNMSVSFSKENRQRITAEYKSIIEYRLLPAYRALRNFIATEYLPVCRDSVGLSALPGGASWYAYTVRQSTTTNMTPEQIHQLGLKEVARLQAEIQSVMRQLNFNGSMQKFFSFMQNNEYFTFGSEKEMLAYYRDLRTRVEARVPALFSLVPKAGFEILPVEAFRAPSAAAGSYMPPSSNRRHNGVFYANTNDLSSRRTWNAEKLFLHQGIPGYHFQLGLQQELRNLPKFRRLGGETAFIEGWGLYAESLGKELGLYQDAYNYFGYLQDALSRAIRLVVDTGLHTKGWTRAQVVDYIVENSATSPIEAEAEVDRYIAIPGQALAYKVGELKIHQLRQYAQLALGPMFDLREFHAEILKDGSVPLDILQQKIERWIAVKRVNMPSISHQKSRDQRRKS</sequence>
<evidence type="ECO:0000313" key="2">
    <source>
        <dbReference type="EMBL" id="MDC6407905.1"/>
    </source>
</evidence>
<reference evidence="2" key="4">
    <citation type="journal article" date="2023" name="Commun. Biol.">
        <title>Suspicions of two bridgehead invasions of Xylella fastidiosa subsp. multiplex in France.</title>
        <authorList>
            <person name="Dupas E."/>
            <person name="Durand K."/>
            <person name="Rieux A."/>
            <person name="Briand M."/>
            <person name="Pruvost O."/>
            <person name="Cunty A."/>
            <person name="Denance N."/>
            <person name="Donnadieu C."/>
            <person name="Legendre B."/>
            <person name="Lopez-Roques C."/>
            <person name="Cesbron S."/>
            <person name="Ravigne V."/>
            <person name="Jacques M.A."/>
        </authorList>
    </citation>
    <scope>NUCLEOTIDE SEQUENCE</scope>
    <source>
        <strain evidence="2">CFBP8070</strain>
    </source>
</reference>
<dbReference type="Proteomes" id="UP001220702">
    <property type="component" value="Unassembled WGS sequence"/>
</dbReference>
<gene>
    <name evidence="3" type="ORF">FG476_07390</name>
    <name evidence="2" type="ORF">LOK82_04265</name>
</gene>
<feature type="signal peptide" evidence="1">
    <location>
        <begin position="1"/>
        <end position="29"/>
    </location>
</feature>
<dbReference type="PANTHER" id="PTHR33361:SF16">
    <property type="entry name" value="DUF885 DOMAIN-CONTAINING PROTEIN"/>
    <property type="match status" value="1"/>
</dbReference>
<keyword evidence="1" id="KW-0732">Signal</keyword>
<evidence type="ECO:0000313" key="3">
    <source>
        <dbReference type="EMBL" id="MRU23906.1"/>
    </source>
</evidence>
<feature type="chain" id="PRO_5040458714" evidence="1">
    <location>
        <begin position="30"/>
        <end position="637"/>
    </location>
</feature>
<reference evidence="3" key="1">
    <citation type="submission" date="2019-05" db="EMBL/GenBank/DDBJ databases">
        <authorList>
            <person name="Castillo A."/>
            <person name="Giampetruzzi A."/>
            <person name="Landa B."/>
            <person name="Saponari M."/>
            <person name="Almeida R.P.P."/>
            <person name="Moralejo E."/>
            <person name="Marco-Noales E."/>
            <person name="Velasco-Amo M.P."/>
            <person name="Roman-Ecija M."/>
            <person name="Navarro I."/>
            <person name="Monterde A."/>
            <person name="Barbe S."/>
        </authorList>
    </citation>
    <scope>NUCLEOTIDE SEQUENCE</scope>
    <source>
        <strain evidence="3">XYL1981</strain>
    </source>
</reference>
<accession>A0A9Q4QSU1</accession>
<dbReference type="RefSeq" id="WP_004085052.1">
    <property type="nucleotide sequence ID" value="NZ_CP047134.1"/>
</dbReference>
<dbReference type="EMBL" id="JAJKGN010000001">
    <property type="protein sequence ID" value="MDC6407905.1"/>
    <property type="molecule type" value="Genomic_DNA"/>
</dbReference>
<reference evidence="2" key="3">
    <citation type="submission" date="2021-11" db="EMBL/GenBank/DDBJ databases">
        <authorList>
            <person name="Denance N."/>
            <person name="Briand M."/>
            <person name="Dupas E."/>
            <person name="Durand K."/>
            <person name="Legendre B."/>
            <person name="Cunty A."/>
            <person name="Donnadieu C."/>
            <person name="Lopez Roques C."/>
            <person name="Cesbron S."/>
            <person name="Jacques M.A."/>
        </authorList>
    </citation>
    <scope>NUCLEOTIDE SEQUENCE</scope>
    <source>
        <strain evidence="2">CFBP8070</strain>
    </source>
</reference>
<dbReference type="Pfam" id="PF05960">
    <property type="entry name" value="DUF885"/>
    <property type="match status" value="1"/>
</dbReference>
<evidence type="ECO:0000313" key="4">
    <source>
        <dbReference type="Proteomes" id="UP000474061"/>
    </source>
</evidence>
<proteinExistence type="predicted"/>
<name>A0A9Q4QSU1_XYLFS</name>
<comment type="caution">
    <text evidence="3">The sequence shown here is derived from an EMBL/GenBank/DDBJ whole genome shotgun (WGS) entry which is preliminary data.</text>
</comment>
<dbReference type="InterPro" id="IPR010281">
    <property type="entry name" value="DUF885"/>
</dbReference>
<dbReference type="EMBL" id="VDCJ01000346">
    <property type="protein sequence ID" value="MRU23906.1"/>
    <property type="molecule type" value="Genomic_DNA"/>
</dbReference>
<dbReference type="PANTHER" id="PTHR33361">
    <property type="entry name" value="GLR0591 PROTEIN"/>
    <property type="match status" value="1"/>
</dbReference>
<reference evidence="3" key="2">
    <citation type="journal article" date="2020" name="Appl. Environ. Microbiol.">
        <title>Multiple intercontinental introductions associated with the emergence of a plant pathogen in Europe.</title>
        <authorList>
            <person name="Landa B.B."/>
            <person name="Castillo A.I."/>
            <person name="Giampetruzzi A."/>
            <person name="Kahn A."/>
            <person name="Roman-Ecija M."/>
            <person name="Velasco-Amo M.P."/>
            <person name="Navas-Cortes J.A."/>
            <person name="Marco-Noales E."/>
            <person name="Barbe S."/>
            <person name="Moralejo E."/>
            <person name="Coletta-Filho H.D."/>
            <person name="Saldarelli P."/>
            <person name="Saponari M."/>
            <person name="Almeida R.P.P."/>
        </authorList>
    </citation>
    <scope>NUCLEOTIDE SEQUENCE</scope>
    <source>
        <strain evidence="3">XYL1981</strain>
    </source>
</reference>
<protein>
    <submittedName>
        <fullName evidence="3">DUF885 family protein</fullName>
    </submittedName>
</protein>
<dbReference type="Proteomes" id="UP000474061">
    <property type="component" value="Unassembled WGS sequence"/>
</dbReference>